<dbReference type="EMBL" id="BK014842">
    <property type="protein sequence ID" value="DAD78370.1"/>
    <property type="molecule type" value="Genomic_DNA"/>
</dbReference>
<reference evidence="1" key="1">
    <citation type="journal article" date="2021" name="Proc. Natl. Acad. Sci. U.S.A.">
        <title>A Catalog of Tens of Thousands of Viruses from Human Metagenomes Reveals Hidden Associations with Chronic Diseases.</title>
        <authorList>
            <person name="Tisza M.J."/>
            <person name="Buck C.B."/>
        </authorList>
    </citation>
    <scope>NUCLEOTIDE SEQUENCE</scope>
    <source>
        <strain evidence="1">CtPAi1</strain>
    </source>
</reference>
<proteinExistence type="predicted"/>
<protein>
    <submittedName>
        <fullName evidence="1">Protein involved in gliding motility 9 Secretion System Type.5A</fullName>
    </submittedName>
</protein>
<sequence length="185" mass="21848">MFVYYVSRILMLLKMKYLMFFLLMLLFLTSCQKSNEDIAKELIKQSLKENLDDWNSYESVSYGALDSVFSLMETDSTINDVEQVLKRLERSFGISSSMLSMWKEDTVRYAQAYNEEFLKWSSLNDSVSYYKTLVENLKSNYQPRFEGFVMMHKFRANNENGVKQIFGMNFYIDSTLNKVVDVNEK</sequence>
<name>A0A8S5M822_9CAUD</name>
<evidence type="ECO:0000313" key="1">
    <source>
        <dbReference type="EMBL" id="DAD78370.1"/>
    </source>
</evidence>
<organism evidence="1">
    <name type="scientific">Siphoviridae sp. ctPAi1</name>
    <dbReference type="NCBI Taxonomy" id="2826320"/>
    <lineage>
        <taxon>Viruses</taxon>
        <taxon>Duplodnaviria</taxon>
        <taxon>Heunggongvirae</taxon>
        <taxon>Uroviricota</taxon>
        <taxon>Caudoviricetes</taxon>
    </lineage>
</organism>
<accession>A0A8S5M822</accession>